<comment type="caution">
    <text evidence="8">The sequence shown here is derived from an EMBL/GenBank/DDBJ whole genome shotgun (WGS) entry which is preliminary data.</text>
</comment>
<evidence type="ECO:0000256" key="2">
    <source>
        <dbReference type="ARBA" id="ARBA00022692"/>
    </source>
</evidence>
<sequence>MPSALSTYRRIFDAPGSLAFSTAGFLARLPKSMQSVGVVAMLSAAHGHYALAGAVAATIALSTSVIGPQVSRLVDRFGQRRVMLTASGITVVAMTTLVLCVHLDAPAWTLFPSAAVAGCMPSMSSLVRARWAHIYAGSPMLHPAYSFESVLTQISFIVGPPLAAALSTTLFPEAGPALTTLLLAVGTVLLAAQRRTEPPLRAPRQRREATGSVLRSRGLGILVLTYVGVGAILGSLEVVTVAFADHLHHKALSGVVLGVYALGSCIAGLVFGTLTLRGPLSRRYLAGVVVMALSMLPLLFVTNLVFLAAALFVAGMLLSPTMITTTLLVQRIVPATRLTEGMTWTVTGLAVGAACGSAIASAVVERSGAAAGYEVTVIAALLAAATALSGARRLGRALTQARTAPADPTRPAPLPSPALRQQANRAMTPARSRG</sequence>
<evidence type="ECO:0000259" key="7">
    <source>
        <dbReference type="PROSITE" id="PS50850"/>
    </source>
</evidence>
<dbReference type="Proteomes" id="UP001470023">
    <property type="component" value="Unassembled WGS sequence"/>
</dbReference>
<evidence type="ECO:0000256" key="4">
    <source>
        <dbReference type="ARBA" id="ARBA00023136"/>
    </source>
</evidence>
<feature type="transmembrane region" description="Helical" evidence="6">
    <location>
        <begin position="174"/>
        <end position="192"/>
    </location>
</feature>
<evidence type="ECO:0000256" key="3">
    <source>
        <dbReference type="ARBA" id="ARBA00022989"/>
    </source>
</evidence>
<keyword evidence="9" id="KW-1185">Reference proteome</keyword>
<gene>
    <name evidence="8" type="ORF">ABT272_11770</name>
</gene>
<keyword evidence="3 6" id="KW-1133">Transmembrane helix</keyword>
<proteinExistence type="predicted"/>
<dbReference type="SUPFAM" id="SSF103473">
    <property type="entry name" value="MFS general substrate transporter"/>
    <property type="match status" value="1"/>
</dbReference>
<evidence type="ECO:0000256" key="6">
    <source>
        <dbReference type="SAM" id="Phobius"/>
    </source>
</evidence>
<dbReference type="InterPro" id="IPR036259">
    <property type="entry name" value="MFS_trans_sf"/>
</dbReference>
<dbReference type="Gene3D" id="1.20.1250.20">
    <property type="entry name" value="MFS general substrate transporter like domains"/>
    <property type="match status" value="2"/>
</dbReference>
<dbReference type="PANTHER" id="PTHR23542">
    <property type="match status" value="1"/>
</dbReference>
<dbReference type="InterPro" id="IPR020846">
    <property type="entry name" value="MFS_dom"/>
</dbReference>
<feature type="transmembrane region" description="Helical" evidence="6">
    <location>
        <begin position="254"/>
        <end position="276"/>
    </location>
</feature>
<evidence type="ECO:0000256" key="1">
    <source>
        <dbReference type="ARBA" id="ARBA00004651"/>
    </source>
</evidence>
<evidence type="ECO:0000313" key="9">
    <source>
        <dbReference type="Proteomes" id="UP001470023"/>
    </source>
</evidence>
<feature type="transmembrane region" description="Helical" evidence="6">
    <location>
        <begin position="49"/>
        <end position="70"/>
    </location>
</feature>
<accession>A0ABV1U3W6</accession>
<dbReference type="EMBL" id="JBEPAZ010000007">
    <property type="protein sequence ID" value="MER6428412.1"/>
    <property type="molecule type" value="Genomic_DNA"/>
</dbReference>
<protein>
    <submittedName>
        <fullName evidence="8">MFS transporter</fullName>
    </submittedName>
</protein>
<feature type="transmembrane region" description="Helical" evidence="6">
    <location>
        <begin position="341"/>
        <end position="364"/>
    </location>
</feature>
<feature type="region of interest" description="Disordered" evidence="5">
    <location>
        <begin position="399"/>
        <end position="434"/>
    </location>
</feature>
<dbReference type="PROSITE" id="PS50850">
    <property type="entry name" value="MFS"/>
    <property type="match status" value="1"/>
</dbReference>
<feature type="transmembrane region" description="Helical" evidence="6">
    <location>
        <begin position="370"/>
        <end position="388"/>
    </location>
</feature>
<keyword evidence="2 6" id="KW-0812">Transmembrane</keyword>
<name>A0ABV1U3W6_9ACTN</name>
<evidence type="ECO:0000313" key="8">
    <source>
        <dbReference type="EMBL" id="MER6428412.1"/>
    </source>
</evidence>
<feature type="transmembrane region" description="Helical" evidence="6">
    <location>
        <begin position="213"/>
        <end position="234"/>
    </location>
</feature>
<evidence type="ECO:0000256" key="5">
    <source>
        <dbReference type="SAM" id="MobiDB-lite"/>
    </source>
</evidence>
<reference evidence="8 9" key="1">
    <citation type="submission" date="2024-06" db="EMBL/GenBank/DDBJ databases">
        <title>The Natural Products Discovery Center: Release of the First 8490 Sequenced Strains for Exploring Actinobacteria Biosynthetic Diversity.</title>
        <authorList>
            <person name="Kalkreuter E."/>
            <person name="Kautsar S.A."/>
            <person name="Yang D."/>
            <person name="Bader C.D."/>
            <person name="Teijaro C.N."/>
            <person name="Fluegel L."/>
            <person name="Davis C.M."/>
            <person name="Simpson J.R."/>
            <person name="Lauterbach L."/>
            <person name="Steele A.D."/>
            <person name="Gui C."/>
            <person name="Meng S."/>
            <person name="Li G."/>
            <person name="Viehrig K."/>
            <person name="Ye F."/>
            <person name="Su P."/>
            <person name="Kiefer A.F."/>
            <person name="Nichols A."/>
            <person name="Cepeda A.J."/>
            <person name="Yan W."/>
            <person name="Fan B."/>
            <person name="Jiang Y."/>
            <person name="Adhikari A."/>
            <person name="Zheng C.-J."/>
            <person name="Schuster L."/>
            <person name="Cowan T.M."/>
            <person name="Smanski M.J."/>
            <person name="Chevrette M.G."/>
            <person name="De Carvalho L.P.S."/>
            <person name="Shen B."/>
        </authorList>
    </citation>
    <scope>NUCLEOTIDE SEQUENCE [LARGE SCALE GENOMIC DNA]</scope>
    <source>
        <strain evidence="8 9">NPDC001166</strain>
    </source>
</reference>
<dbReference type="PANTHER" id="PTHR23542:SF1">
    <property type="entry name" value="MAJOR FACILITATOR SUPERFAMILY (MFS) PROFILE DOMAIN-CONTAINING PROTEIN"/>
    <property type="match status" value="1"/>
</dbReference>
<feature type="transmembrane region" description="Helical" evidence="6">
    <location>
        <begin position="82"/>
        <end position="104"/>
    </location>
</feature>
<feature type="transmembrane region" description="Helical" evidence="6">
    <location>
        <begin position="283"/>
        <end position="300"/>
    </location>
</feature>
<organism evidence="8 9">
    <name type="scientific">Streptomyces sp. 900105245</name>
    <dbReference type="NCBI Taxonomy" id="3154379"/>
    <lineage>
        <taxon>Bacteria</taxon>
        <taxon>Bacillati</taxon>
        <taxon>Actinomycetota</taxon>
        <taxon>Actinomycetes</taxon>
        <taxon>Kitasatosporales</taxon>
        <taxon>Streptomycetaceae</taxon>
        <taxon>Streptomyces</taxon>
    </lineage>
</organism>
<dbReference type="Pfam" id="PF07690">
    <property type="entry name" value="MFS_1"/>
    <property type="match status" value="1"/>
</dbReference>
<keyword evidence="4 6" id="KW-0472">Membrane</keyword>
<feature type="domain" description="Major facilitator superfamily (MFS) profile" evidence="7">
    <location>
        <begin position="218"/>
        <end position="434"/>
    </location>
</feature>
<feature type="transmembrane region" description="Helical" evidence="6">
    <location>
        <begin position="306"/>
        <end position="329"/>
    </location>
</feature>
<dbReference type="InterPro" id="IPR011701">
    <property type="entry name" value="MFS"/>
</dbReference>
<dbReference type="RefSeq" id="WP_352063431.1">
    <property type="nucleotide sequence ID" value="NZ_JBEPAZ010000007.1"/>
</dbReference>
<feature type="transmembrane region" description="Helical" evidence="6">
    <location>
        <begin position="110"/>
        <end position="129"/>
    </location>
</feature>
<comment type="subcellular location">
    <subcellularLocation>
        <location evidence="1">Cell membrane</location>
        <topology evidence="1">Multi-pass membrane protein</topology>
    </subcellularLocation>
</comment>